<organism evidence="1">
    <name type="scientific">Trichophyton rubrum CBS 288.86</name>
    <dbReference type="NCBI Taxonomy" id="1215330"/>
    <lineage>
        <taxon>Eukaryota</taxon>
        <taxon>Fungi</taxon>
        <taxon>Dikarya</taxon>
        <taxon>Ascomycota</taxon>
        <taxon>Pezizomycotina</taxon>
        <taxon>Eurotiomycetes</taxon>
        <taxon>Eurotiomycetidae</taxon>
        <taxon>Onygenales</taxon>
        <taxon>Arthrodermataceae</taxon>
        <taxon>Trichophyton</taxon>
    </lineage>
</organism>
<sequence>MATLETIPEEIFLAIFDHLGCHRYNEKAFLPFAVISKRWQRVIERFSFKNFDLNNTQLSTFASLFWGTARAHRKALVRRISLTIKLPPYDGDDCHQHGELNNQIFSTAIHDSFQLLKTFNEDEAVKANFTKGVGIEFWLHSIETPKDEDIPFADKEYRLQGTFIKLLNPERLPTLECVTSFYPTTWMWSRHIDPVAGIQMASKLKNLNRCITYYHDSWECTEGGTKGVKEKTLIDNRRDFSLALSNYTQSVKDLGLRSDSWSGCMLDEAMPPPKFISSASSTDTFSLAIHEFIQRANVSEITIGALLPYSADILWPYKNVKDAPKPLWPNLTSLCISVGANTPDGDWYFKGDPALASDSEFMGPNDRKYISDYFRVSGQPLNMFRSIPVPERIDPFLKALALVIRHAPLLESLHLCFGEVKLHPGYVKAEGLTRRFSIYYKTPGDQFRFDKRGHRRRPRVICDVGNNWRASKEIEQMWMEALGPNGLINYHH</sequence>
<evidence type="ECO:0008006" key="2">
    <source>
        <dbReference type="Google" id="ProtNLM"/>
    </source>
</evidence>
<dbReference type="Proteomes" id="UP000023758">
    <property type="component" value="Unassembled WGS sequence"/>
</dbReference>
<proteinExistence type="predicted"/>
<dbReference type="HOGENOM" id="CLU_029473_1_0_1"/>
<accession>A0A022W107</accession>
<dbReference type="OrthoDB" id="4170377at2759"/>
<evidence type="ECO:0000313" key="1">
    <source>
        <dbReference type="EMBL" id="EZF51698.1"/>
    </source>
</evidence>
<dbReference type="AlphaFoldDB" id="A0A022W107"/>
<gene>
    <name evidence="1" type="ORF">H103_05183</name>
</gene>
<name>A0A022W107_TRIRU</name>
<dbReference type="EMBL" id="KK207865">
    <property type="protein sequence ID" value="EZF51698.1"/>
    <property type="molecule type" value="Genomic_DNA"/>
</dbReference>
<protein>
    <recommendedName>
        <fullName evidence="2">F-box domain-containing protein</fullName>
    </recommendedName>
</protein>
<reference evidence="1" key="1">
    <citation type="submission" date="2014-02" db="EMBL/GenBank/DDBJ databases">
        <title>The Genome Sequence of Trichophyton rubrum (morphotype fischeri) CBS 288.86.</title>
        <authorList>
            <consortium name="The Broad Institute Genomics Platform"/>
            <person name="Cuomo C.A."/>
            <person name="White T.C."/>
            <person name="Graser Y."/>
            <person name="Martinez-Rossi N."/>
            <person name="Heitman J."/>
            <person name="Young S.K."/>
            <person name="Zeng Q."/>
            <person name="Gargeya S."/>
            <person name="Abouelleil A."/>
            <person name="Alvarado L."/>
            <person name="Chapman S.B."/>
            <person name="Gainer-Dewar J."/>
            <person name="Goldberg J."/>
            <person name="Griggs A."/>
            <person name="Gujja S."/>
            <person name="Hansen M."/>
            <person name="Howarth C."/>
            <person name="Imamovic A."/>
            <person name="Larimer J."/>
            <person name="Martinez D."/>
            <person name="Murphy C."/>
            <person name="Pearson M.D."/>
            <person name="Persinoti G."/>
            <person name="Poon T."/>
            <person name="Priest M."/>
            <person name="Roberts A.D."/>
            <person name="Saif S."/>
            <person name="Shea T.D."/>
            <person name="Sykes S.N."/>
            <person name="Wortman J."/>
            <person name="Nusbaum C."/>
            <person name="Birren B."/>
        </authorList>
    </citation>
    <scope>NUCLEOTIDE SEQUENCE [LARGE SCALE GENOMIC DNA]</scope>
    <source>
        <strain evidence="1">CBS 288.86</strain>
    </source>
</reference>